<dbReference type="CDD" id="cd06257">
    <property type="entry name" value="DnaJ"/>
    <property type="match status" value="1"/>
</dbReference>
<accession>A0AAU7JZP5</accession>
<evidence type="ECO:0000313" key="3">
    <source>
        <dbReference type="EMBL" id="XBO45539.1"/>
    </source>
</evidence>
<dbReference type="PRINTS" id="PR00625">
    <property type="entry name" value="JDOMAIN"/>
</dbReference>
<dbReference type="InterPro" id="IPR053232">
    <property type="entry name" value="DnaJ_C/III_chloroplastic"/>
</dbReference>
<dbReference type="Pfam" id="PF00226">
    <property type="entry name" value="DnaJ"/>
    <property type="match status" value="1"/>
</dbReference>
<dbReference type="EMBL" id="CP157483">
    <property type="protein sequence ID" value="XBO45539.1"/>
    <property type="molecule type" value="Genomic_DNA"/>
</dbReference>
<dbReference type="InterPro" id="IPR036869">
    <property type="entry name" value="J_dom_sf"/>
</dbReference>
<dbReference type="PANTHER" id="PTHR45090">
    <property type="entry name" value="CHAPERONE PROTEIN DNAJ 20 CHLOROPLASTIC"/>
    <property type="match status" value="1"/>
</dbReference>
<evidence type="ECO:0000256" key="1">
    <source>
        <dbReference type="SAM" id="MobiDB-lite"/>
    </source>
</evidence>
<organism evidence="3">
    <name type="scientific">Pedococcus sp. KACC 23699</name>
    <dbReference type="NCBI Taxonomy" id="3149228"/>
    <lineage>
        <taxon>Bacteria</taxon>
        <taxon>Bacillati</taxon>
        <taxon>Actinomycetota</taxon>
        <taxon>Actinomycetes</taxon>
        <taxon>Micrococcales</taxon>
        <taxon>Intrasporangiaceae</taxon>
        <taxon>Pedococcus</taxon>
    </lineage>
</organism>
<feature type="region of interest" description="Disordered" evidence="1">
    <location>
        <begin position="77"/>
        <end position="122"/>
    </location>
</feature>
<name>A0AAU7JZP5_9MICO</name>
<dbReference type="PANTHER" id="PTHR45090:SF4">
    <property type="entry name" value="J DOMAIN-CONTAINING PROTEIN"/>
    <property type="match status" value="1"/>
</dbReference>
<feature type="compositionally biased region" description="Polar residues" evidence="1">
    <location>
        <begin position="36"/>
        <end position="50"/>
    </location>
</feature>
<dbReference type="PROSITE" id="PS50076">
    <property type="entry name" value="DNAJ_2"/>
    <property type="match status" value="1"/>
</dbReference>
<proteinExistence type="predicted"/>
<feature type="region of interest" description="Disordered" evidence="1">
    <location>
        <begin position="30"/>
        <end position="50"/>
    </location>
</feature>
<sequence>MDDPFDPYAVLGVSPQATQTEIRRAYRAMVRRSHPDTSPQSGRGPSTGPTLQELMAAYEILGDPSRRTAHDHATIRIRHHSPETGGAPAVRTPADARTQPPIQAGPVRWHRDPGTVWPRAHP</sequence>
<dbReference type="AlphaFoldDB" id="A0AAU7JZP5"/>
<dbReference type="Gene3D" id="1.10.287.110">
    <property type="entry name" value="DnaJ domain"/>
    <property type="match status" value="1"/>
</dbReference>
<dbReference type="RefSeq" id="WP_406833041.1">
    <property type="nucleotide sequence ID" value="NZ_CP157483.1"/>
</dbReference>
<dbReference type="SUPFAM" id="SSF46565">
    <property type="entry name" value="Chaperone J-domain"/>
    <property type="match status" value="1"/>
</dbReference>
<reference evidence="3" key="1">
    <citation type="submission" date="2024-05" db="EMBL/GenBank/DDBJ databases">
        <authorList>
            <person name="Kim S."/>
            <person name="Heo J."/>
            <person name="Choi H."/>
            <person name="Choi Y."/>
            <person name="Kwon S.-W."/>
            <person name="Kim Y."/>
        </authorList>
    </citation>
    <scope>NUCLEOTIDE SEQUENCE</scope>
    <source>
        <strain evidence="3">KACC 23699</strain>
    </source>
</reference>
<dbReference type="SMART" id="SM00271">
    <property type="entry name" value="DnaJ"/>
    <property type="match status" value="1"/>
</dbReference>
<gene>
    <name evidence="3" type="ORF">ABEG17_09475</name>
</gene>
<dbReference type="InterPro" id="IPR001623">
    <property type="entry name" value="DnaJ_domain"/>
</dbReference>
<protein>
    <submittedName>
        <fullName evidence="3">J domain-containing protein</fullName>
    </submittedName>
</protein>
<evidence type="ECO:0000259" key="2">
    <source>
        <dbReference type="PROSITE" id="PS50076"/>
    </source>
</evidence>
<feature type="domain" description="J" evidence="2">
    <location>
        <begin position="6"/>
        <end position="74"/>
    </location>
</feature>